<keyword evidence="3" id="KW-0378">Hydrolase</keyword>
<comment type="caution">
    <text evidence="3">The sequence shown here is derived from an EMBL/GenBank/DDBJ whole genome shotgun (WGS) entry which is preliminary data.</text>
</comment>
<dbReference type="EMBL" id="VDUZ01000002">
    <property type="protein sequence ID" value="TXL81875.1"/>
    <property type="molecule type" value="Genomic_DNA"/>
</dbReference>
<dbReference type="Proteomes" id="UP000321638">
    <property type="component" value="Unassembled WGS sequence"/>
</dbReference>
<name>A0A5C8PV35_9HYPH</name>
<dbReference type="GO" id="GO:0004519">
    <property type="term" value="F:endonuclease activity"/>
    <property type="evidence" value="ECO:0007669"/>
    <property type="project" value="UniProtKB-KW"/>
</dbReference>
<protein>
    <submittedName>
        <fullName evidence="3">Endonuclease/exonuclease/phosphatase family protein</fullName>
    </submittedName>
</protein>
<feature type="domain" description="Endonuclease/exonuclease/phosphatase" evidence="2">
    <location>
        <begin position="103"/>
        <end position="320"/>
    </location>
</feature>
<keyword evidence="3" id="KW-0269">Exonuclease</keyword>
<evidence type="ECO:0000256" key="1">
    <source>
        <dbReference type="SAM" id="Phobius"/>
    </source>
</evidence>
<keyword evidence="1" id="KW-0472">Membrane</keyword>
<reference evidence="3 4" key="1">
    <citation type="submission" date="2019-06" db="EMBL/GenBank/DDBJ databases">
        <title>New taxonomy in bacterial strain CC-CFT640, isolated from vineyard.</title>
        <authorList>
            <person name="Lin S.-Y."/>
            <person name="Tsai C.-F."/>
            <person name="Young C.-C."/>
        </authorList>
    </citation>
    <scope>NUCLEOTIDE SEQUENCE [LARGE SCALE GENOMIC DNA]</scope>
    <source>
        <strain evidence="3 4">CC-CFT640</strain>
    </source>
</reference>
<evidence type="ECO:0000313" key="3">
    <source>
        <dbReference type="EMBL" id="TXL81875.1"/>
    </source>
</evidence>
<proteinExistence type="predicted"/>
<keyword evidence="3" id="KW-0540">Nuclease</keyword>
<dbReference type="InterPro" id="IPR036691">
    <property type="entry name" value="Endo/exonu/phosph_ase_sf"/>
</dbReference>
<organism evidence="3 4">
    <name type="scientific">Vineibacter terrae</name>
    <dbReference type="NCBI Taxonomy" id="2586908"/>
    <lineage>
        <taxon>Bacteria</taxon>
        <taxon>Pseudomonadati</taxon>
        <taxon>Pseudomonadota</taxon>
        <taxon>Alphaproteobacteria</taxon>
        <taxon>Hyphomicrobiales</taxon>
        <taxon>Vineibacter</taxon>
    </lineage>
</organism>
<dbReference type="SUPFAM" id="SSF56219">
    <property type="entry name" value="DNase I-like"/>
    <property type="match status" value="1"/>
</dbReference>
<keyword evidence="1" id="KW-1133">Transmembrane helix</keyword>
<dbReference type="AlphaFoldDB" id="A0A5C8PV35"/>
<dbReference type="RefSeq" id="WP_147845231.1">
    <property type="nucleotide sequence ID" value="NZ_VDUZ01000002.1"/>
</dbReference>
<dbReference type="GO" id="GO:0004527">
    <property type="term" value="F:exonuclease activity"/>
    <property type="evidence" value="ECO:0007669"/>
    <property type="project" value="UniProtKB-KW"/>
</dbReference>
<dbReference type="OrthoDB" id="9796594at2"/>
<feature type="transmembrane region" description="Helical" evidence="1">
    <location>
        <begin position="12"/>
        <end position="33"/>
    </location>
</feature>
<keyword evidence="1" id="KW-0812">Transmembrane</keyword>
<keyword evidence="3" id="KW-0255">Endonuclease</keyword>
<dbReference type="InterPro" id="IPR005135">
    <property type="entry name" value="Endo/exonuclease/phosphatase"/>
</dbReference>
<gene>
    <name evidence="3" type="ORF">FHP25_02075</name>
</gene>
<evidence type="ECO:0000259" key="2">
    <source>
        <dbReference type="Pfam" id="PF03372"/>
    </source>
</evidence>
<sequence>MTRWLRPADAFAPVVLFVCAFAMLALLGGWWPLLDFYGQLQAQALVSTAAAGLAAISLRLWWPSACSVGCTVALGWSLMPYWTLPPRGDPAPGAGPPLRIVWANLQNWTTSSVALARLLDSETPAFAVLTELSARHRAAVRAATAYTFRTSFPAGSAFDVMLMSRIRPTDIQFDYTYGVGYPVMLARFCGIGGSSGCLAVVALHAAHPPLPGGARGLPATQRDGQLMLAAAIARRRLDAQDHVLLVGDFNATPYSSAFRAMLAASGLADSAVAAAERPRRPQPTWFSSWPGVGLPIDNALVSPGVRIVERRVGPGIGSDHRPLVLHVRLVEGP</sequence>
<dbReference type="Pfam" id="PF03372">
    <property type="entry name" value="Exo_endo_phos"/>
    <property type="match status" value="1"/>
</dbReference>
<accession>A0A5C8PV35</accession>
<keyword evidence="4" id="KW-1185">Reference proteome</keyword>
<evidence type="ECO:0000313" key="4">
    <source>
        <dbReference type="Proteomes" id="UP000321638"/>
    </source>
</evidence>
<dbReference type="Gene3D" id="3.60.10.10">
    <property type="entry name" value="Endonuclease/exonuclease/phosphatase"/>
    <property type="match status" value="1"/>
</dbReference>